<dbReference type="Proteomes" id="UP000006727">
    <property type="component" value="Chromosome 12"/>
</dbReference>
<dbReference type="EMBL" id="ABEU02000012">
    <property type="protein sequence ID" value="PNR43351.1"/>
    <property type="molecule type" value="Genomic_DNA"/>
</dbReference>
<keyword evidence="3" id="KW-1185">Reference proteome</keyword>
<proteinExistence type="predicted"/>
<evidence type="ECO:0000313" key="3">
    <source>
        <dbReference type="Proteomes" id="UP000006727"/>
    </source>
</evidence>
<name>A0A2K1JPA2_PHYPA</name>
<dbReference type="AlphaFoldDB" id="A0A2K1JPA2"/>
<gene>
    <name evidence="1" type="ORF">PHYPA_015731</name>
</gene>
<protein>
    <submittedName>
        <fullName evidence="1 2">Uncharacterized protein</fullName>
    </submittedName>
</protein>
<sequence>MQGFPRNLRTLWLDCRHPTTTSPLLSYPSFHNCLIYTNRTAASNFQLVNQRYFCEKLELWSEIFIVFEENTRL</sequence>
<evidence type="ECO:0000313" key="2">
    <source>
        <dbReference type="EnsemblPlants" id="Pp3c12_2938V3.1"/>
    </source>
</evidence>
<reference evidence="1 3" key="2">
    <citation type="journal article" date="2018" name="Plant J.">
        <title>The Physcomitrella patens chromosome-scale assembly reveals moss genome structure and evolution.</title>
        <authorList>
            <person name="Lang D."/>
            <person name="Ullrich K.K."/>
            <person name="Murat F."/>
            <person name="Fuchs J."/>
            <person name="Jenkins J."/>
            <person name="Haas F.B."/>
            <person name="Piednoel M."/>
            <person name="Gundlach H."/>
            <person name="Van Bel M."/>
            <person name="Meyberg R."/>
            <person name="Vives C."/>
            <person name="Morata J."/>
            <person name="Symeonidi A."/>
            <person name="Hiss M."/>
            <person name="Muchero W."/>
            <person name="Kamisugi Y."/>
            <person name="Saleh O."/>
            <person name="Blanc G."/>
            <person name="Decker E.L."/>
            <person name="van Gessel N."/>
            <person name="Grimwood J."/>
            <person name="Hayes R.D."/>
            <person name="Graham S.W."/>
            <person name="Gunter L.E."/>
            <person name="McDaniel S.F."/>
            <person name="Hoernstein S.N.W."/>
            <person name="Larsson A."/>
            <person name="Li F.W."/>
            <person name="Perroud P.F."/>
            <person name="Phillips J."/>
            <person name="Ranjan P."/>
            <person name="Rokshar D.S."/>
            <person name="Rothfels C.J."/>
            <person name="Schneider L."/>
            <person name="Shu S."/>
            <person name="Stevenson D.W."/>
            <person name="Thummler F."/>
            <person name="Tillich M."/>
            <person name="Villarreal Aguilar J.C."/>
            <person name="Widiez T."/>
            <person name="Wong G.K."/>
            <person name="Wymore A."/>
            <person name="Zhang Y."/>
            <person name="Zimmer A.D."/>
            <person name="Quatrano R.S."/>
            <person name="Mayer K.F.X."/>
            <person name="Goodstein D."/>
            <person name="Casacuberta J.M."/>
            <person name="Vandepoele K."/>
            <person name="Reski R."/>
            <person name="Cuming A.C."/>
            <person name="Tuskan G.A."/>
            <person name="Maumus F."/>
            <person name="Salse J."/>
            <person name="Schmutz J."/>
            <person name="Rensing S.A."/>
        </authorList>
    </citation>
    <scope>NUCLEOTIDE SEQUENCE [LARGE SCALE GENOMIC DNA]</scope>
    <source>
        <strain evidence="2 3">cv. Gransden 2004</strain>
    </source>
</reference>
<dbReference type="InParanoid" id="A0A2K1JPA2"/>
<reference evidence="2" key="3">
    <citation type="submission" date="2020-12" db="UniProtKB">
        <authorList>
            <consortium name="EnsemblPlants"/>
        </authorList>
    </citation>
    <scope>IDENTIFICATION</scope>
</reference>
<organism evidence="1">
    <name type="scientific">Physcomitrium patens</name>
    <name type="common">Spreading-leaved earth moss</name>
    <name type="synonym">Physcomitrella patens</name>
    <dbReference type="NCBI Taxonomy" id="3218"/>
    <lineage>
        <taxon>Eukaryota</taxon>
        <taxon>Viridiplantae</taxon>
        <taxon>Streptophyta</taxon>
        <taxon>Embryophyta</taxon>
        <taxon>Bryophyta</taxon>
        <taxon>Bryophytina</taxon>
        <taxon>Bryopsida</taxon>
        <taxon>Funariidae</taxon>
        <taxon>Funariales</taxon>
        <taxon>Funariaceae</taxon>
        <taxon>Physcomitrium</taxon>
    </lineage>
</organism>
<evidence type="ECO:0000313" key="1">
    <source>
        <dbReference type="EMBL" id="PNR43351.1"/>
    </source>
</evidence>
<dbReference type="Gramene" id="Pp3c12_2938V3.1">
    <property type="protein sequence ID" value="Pp3c12_2938V3.1"/>
    <property type="gene ID" value="Pp3c12_2938"/>
</dbReference>
<dbReference type="EnsemblPlants" id="Pp3c12_2938V3.1">
    <property type="protein sequence ID" value="Pp3c12_2938V3.1"/>
    <property type="gene ID" value="Pp3c12_2938"/>
</dbReference>
<accession>A0A2K1JPA2</accession>
<reference evidence="1 3" key="1">
    <citation type="journal article" date="2008" name="Science">
        <title>The Physcomitrella genome reveals evolutionary insights into the conquest of land by plants.</title>
        <authorList>
            <person name="Rensing S."/>
            <person name="Lang D."/>
            <person name="Zimmer A."/>
            <person name="Terry A."/>
            <person name="Salamov A."/>
            <person name="Shapiro H."/>
            <person name="Nishiyama T."/>
            <person name="Perroud P.-F."/>
            <person name="Lindquist E."/>
            <person name="Kamisugi Y."/>
            <person name="Tanahashi T."/>
            <person name="Sakakibara K."/>
            <person name="Fujita T."/>
            <person name="Oishi K."/>
            <person name="Shin-I T."/>
            <person name="Kuroki Y."/>
            <person name="Toyoda A."/>
            <person name="Suzuki Y."/>
            <person name="Hashimoto A."/>
            <person name="Yamaguchi K."/>
            <person name="Sugano A."/>
            <person name="Kohara Y."/>
            <person name="Fujiyama A."/>
            <person name="Anterola A."/>
            <person name="Aoki S."/>
            <person name="Ashton N."/>
            <person name="Barbazuk W.B."/>
            <person name="Barker E."/>
            <person name="Bennetzen J."/>
            <person name="Bezanilla M."/>
            <person name="Blankenship R."/>
            <person name="Cho S.H."/>
            <person name="Dutcher S."/>
            <person name="Estelle M."/>
            <person name="Fawcett J.A."/>
            <person name="Gundlach H."/>
            <person name="Hanada K."/>
            <person name="Heyl A."/>
            <person name="Hicks K.A."/>
            <person name="Hugh J."/>
            <person name="Lohr M."/>
            <person name="Mayer K."/>
            <person name="Melkozernov A."/>
            <person name="Murata T."/>
            <person name="Nelson D."/>
            <person name="Pils B."/>
            <person name="Prigge M."/>
            <person name="Reiss B."/>
            <person name="Renner T."/>
            <person name="Rombauts S."/>
            <person name="Rushton P."/>
            <person name="Sanderfoot A."/>
            <person name="Schween G."/>
            <person name="Shiu S.-H."/>
            <person name="Stueber K."/>
            <person name="Theodoulou F.L."/>
            <person name="Tu H."/>
            <person name="Van de Peer Y."/>
            <person name="Verrier P.J."/>
            <person name="Waters E."/>
            <person name="Wood A."/>
            <person name="Yang L."/>
            <person name="Cove D."/>
            <person name="Cuming A."/>
            <person name="Hasebe M."/>
            <person name="Lucas S."/>
            <person name="Mishler D.B."/>
            <person name="Reski R."/>
            <person name="Grigoriev I."/>
            <person name="Quatrano R.S."/>
            <person name="Boore J.L."/>
        </authorList>
    </citation>
    <scope>NUCLEOTIDE SEQUENCE [LARGE SCALE GENOMIC DNA]</scope>
    <source>
        <strain evidence="2 3">cv. Gransden 2004</strain>
    </source>
</reference>